<organism evidence="2 3">
    <name type="scientific">Elliptochloris bilobata</name>
    <dbReference type="NCBI Taxonomy" id="381761"/>
    <lineage>
        <taxon>Eukaryota</taxon>
        <taxon>Viridiplantae</taxon>
        <taxon>Chlorophyta</taxon>
        <taxon>core chlorophytes</taxon>
        <taxon>Trebouxiophyceae</taxon>
        <taxon>Trebouxiophyceae incertae sedis</taxon>
        <taxon>Elliptochloris clade</taxon>
        <taxon>Elliptochloris</taxon>
    </lineage>
</organism>
<gene>
    <name evidence="2" type="ORF">WJX81_000691</name>
</gene>
<sequence length="501" mass="52087">MKGAVAVIALVALTLTTAFAGSPVNVPQVSSDAALKPVFDQYASLITSVLMQKEKNPENATKLLSNLVGVTGAHIDALDAQGMHDKFYFNFTEFTQPEIVTHVLNYTQTVGDAVSAWLPDHIGFDKFASNYSQSYAPGLTVSATGFSYAPCIISTSPVGAVVSATAITIDPIGVYITPEGSNFQPEGFKVVPSIVYIGSTGENIQPQGVNIAPALISISPTSAVKHLLGAITSIADGGPLQIISSLAAACHGGFERGRARSSALNPVFDQYASLITSVLMQKYGSPENAKRTLSNLAGVTGAHIDALDAQGMHDKFYFNFTEFTHPQIVTQVMDYTQAIGDAVSAWLPDHIGLDKFVANYSQSFEPGVTTSITGFSYSPCIISNLPTGVVISATAIGINPLGVYITPEGANMQPEGLSVLPSIIYISSTGVNIEPQGAQVAPTLISVSPVRSQVGLPRFDASPIGVYVGVEAAAPDSSAIALPGSVSGMAGVAETLPGSGR</sequence>
<name>A0AAW1RZT1_9CHLO</name>
<dbReference type="AlphaFoldDB" id="A0AAW1RZT1"/>
<evidence type="ECO:0000313" key="3">
    <source>
        <dbReference type="Proteomes" id="UP001445335"/>
    </source>
</evidence>
<dbReference type="Proteomes" id="UP001445335">
    <property type="component" value="Unassembled WGS sequence"/>
</dbReference>
<feature type="signal peptide" evidence="1">
    <location>
        <begin position="1"/>
        <end position="20"/>
    </location>
</feature>
<protein>
    <submittedName>
        <fullName evidence="2">Uncharacterized protein</fullName>
    </submittedName>
</protein>
<comment type="caution">
    <text evidence="2">The sequence shown here is derived from an EMBL/GenBank/DDBJ whole genome shotgun (WGS) entry which is preliminary data.</text>
</comment>
<keyword evidence="3" id="KW-1185">Reference proteome</keyword>
<dbReference type="EMBL" id="JALJOU010000015">
    <property type="protein sequence ID" value="KAK9839610.1"/>
    <property type="molecule type" value="Genomic_DNA"/>
</dbReference>
<keyword evidence="1" id="KW-0732">Signal</keyword>
<evidence type="ECO:0000313" key="2">
    <source>
        <dbReference type="EMBL" id="KAK9839610.1"/>
    </source>
</evidence>
<reference evidence="2 3" key="1">
    <citation type="journal article" date="2024" name="Nat. Commun.">
        <title>Phylogenomics reveals the evolutionary origins of lichenization in chlorophyte algae.</title>
        <authorList>
            <person name="Puginier C."/>
            <person name="Libourel C."/>
            <person name="Otte J."/>
            <person name="Skaloud P."/>
            <person name="Haon M."/>
            <person name="Grisel S."/>
            <person name="Petersen M."/>
            <person name="Berrin J.G."/>
            <person name="Delaux P.M."/>
            <person name="Dal Grande F."/>
            <person name="Keller J."/>
        </authorList>
    </citation>
    <scope>NUCLEOTIDE SEQUENCE [LARGE SCALE GENOMIC DNA]</scope>
    <source>
        <strain evidence="2 3">SAG 245.80</strain>
    </source>
</reference>
<proteinExistence type="predicted"/>
<accession>A0AAW1RZT1</accession>
<evidence type="ECO:0000256" key="1">
    <source>
        <dbReference type="SAM" id="SignalP"/>
    </source>
</evidence>
<feature type="chain" id="PRO_5043676918" evidence="1">
    <location>
        <begin position="21"/>
        <end position="501"/>
    </location>
</feature>